<comment type="caution">
    <text evidence="3">The sequence shown here is derived from an EMBL/GenBank/DDBJ whole genome shotgun (WGS) entry which is preliminary data.</text>
</comment>
<dbReference type="Pfam" id="PF08546">
    <property type="entry name" value="ApbA_C"/>
    <property type="match status" value="1"/>
</dbReference>
<evidence type="ECO:0000313" key="4">
    <source>
        <dbReference type="Proteomes" id="UP000518752"/>
    </source>
</evidence>
<protein>
    <recommendedName>
        <fullName evidence="5">6-phosphogluconate dehydrogenase C-terminal domain-like protein</fullName>
    </recommendedName>
</protein>
<dbReference type="InterPro" id="IPR051402">
    <property type="entry name" value="KPR-Related"/>
</dbReference>
<dbReference type="SUPFAM" id="SSF48179">
    <property type="entry name" value="6-phosphogluconate dehydrogenase C-terminal domain-like"/>
    <property type="match status" value="1"/>
</dbReference>
<feature type="domain" description="Ketopantoate reductase C-terminal" evidence="2">
    <location>
        <begin position="204"/>
        <end position="352"/>
    </location>
</feature>
<dbReference type="GO" id="GO:0005737">
    <property type="term" value="C:cytoplasm"/>
    <property type="evidence" value="ECO:0007669"/>
    <property type="project" value="TreeGrafter"/>
</dbReference>
<evidence type="ECO:0000259" key="1">
    <source>
        <dbReference type="Pfam" id="PF02558"/>
    </source>
</evidence>
<dbReference type="Gene3D" id="3.40.50.720">
    <property type="entry name" value="NAD(P)-binding Rossmann-like Domain"/>
    <property type="match status" value="1"/>
</dbReference>
<dbReference type="InterPro" id="IPR013332">
    <property type="entry name" value="KPR_N"/>
</dbReference>
<evidence type="ECO:0000259" key="2">
    <source>
        <dbReference type="Pfam" id="PF08546"/>
    </source>
</evidence>
<dbReference type="Gene3D" id="1.10.1040.10">
    <property type="entry name" value="N-(1-d-carboxylethyl)-l-norvaline Dehydrogenase, domain 2"/>
    <property type="match status" value="1"/>
</dbReference>
<reference evidence="3 4" key="1">
    <citation type="journal article" date="2020" name="ISME J.">
        <title>Uncovering the hidden diversity of litter-decomposition mechanisms in mushroom-forming fungi.</title>
        <authorList>
            <person name="Floudas D."/>
            <person name="Bentzer J."/>
            <person name="Ahren D."/>
            <person name="Johansson T."/>
            <person name="Persson P."/>
            <person name="Tunlid A."/>
        </authorList>
    </citation>
    <scope>NUCLEOTIDE SEQUENCE [LARGE SCALE GENOMIC DNA]</scope>
    <source>
        <strain evidence="3 4">CBS 406.79</strain>
    </source>
</reference>
<gene>
    <name evidence="3" type="ORF">D9757_009600</name>
</gene>
<organism evidence="3 4">
    <name type="scientific">Collybiopsis confluens</name>
    <dbReference type="NCBI Taxonomy" id="2823264"/>
    <lineage>
        <taxon>Eukaryota</taxon>
        <taxon>Fungi</taxon>
        <taxon>Dikarya</taxon>
        <taxon>Basidiomycota</taxon>
        <taxon>Agaricomycotina</taxon>
        <taxon>Agaricomycetes</taxon>
        <taxon>Agaricomycetidae</taxon>
        <taxon>Agaricales</taxon>
        <taxon>Marasmiineae</taxon>
        <taxon>Omphalotaceae</taxon>
        <taxon>Collybiopsis</taxon>
    </lineage>
</organism>
<proteinExistence type="predicted"/>
<evidence type="ECO:0000313" key="3">
    <source>
        <dbReference type="EMBL" id="KAF5376622.1"/>
    </source>
</evidence>
<dbReference type="Pfam" id="PF02558">
    <property type="entry name" value="ApbA"/>
    <property type="match status" value="1"/>
</dbReference>
<dbReference type="PANTHER" id="PTHR21708:SF43">
    <property type="entry name" value="KETOPANTOATE REDUCTASE C-TERMINAL DOMAIN-CONTAINING PROTEIN"/>
    <property type="match status" value="1"/>
</dbReference>
<dbReference type="Proteomes" id="UP000518752">
    <property type="component" value="Unassembled WGS sequence"/>
</dbReference>
<dbReference type="InterPro" id="IPR013752">
    <property type="entry name" value="KPA_reductase"/>
</dbReference>
<dbReference type="AlphaFoldDB" id="A0A8H5H4M3"/>
<accession>A0A8H5H4M3</accession>
<name>A0A8H5H4M3_9AGAR</name>
<feature type="domain" description="Ketopantoate reductase N-terminal" evidence="1">
    <location>
        <begin position="4"/>
        <end position="158"/>
    </location>
</feature>
<dbReference type="OrthoDB" id="3609at2759"/>
<dbReference type="EMBL" id="JAACJN010000089">
    <property type="protein sequence ID" value="KAF5376622.1"/>
    <property type="molecule type" value="Genomic_DNA"/>
</dbReference>
<dbReference type="InterPro" id="IPR013328">
    <property type="entry name" value="6PGD_dom2"/>
</dbReference>
<keyword evidence="4" id="KW-1185">Reference proteome</keyword>
<dbReference type="InterPro" id="IPR008927">
    <property type="entry name" value="6-PGluconate_DH-like_C_sf"/>
</dbReference>
<dbReference type="PANTHER" id="PTHR21708">
    <property type="entry name" value="PROBABLE 2-DEHYDROPANTOATE 2-REDUCTASE"/>
    <property type="match status" value="1"/>
</dbReference>
<evidence type="ECO:0008006" key="5">
    <source>
        <dbReference type="Google" id="ProtNLM"/>
    </source>
</evidence>
<sequence length="379" mass="42764">MQDVLLVGFGAVGTVLSYSLHLSQKVRLTAVAKGNYKQIKNAGMNLKSERYGDIRGWMPDRVVSSVSEAADRQYSYVMLATKCIPDVIKTPDILKPLLSSPYCDKFHQPTYVLLQNGLNIERDLYYAIKSIGQSEPRIVSTGVYLLANQVAPNVVTHGPFIQLFLGVYRHNDLTTTVNSPQEQTLLENLRSLFYGADITVFPEIQRKKFAKNMINVAFSGLSCLTRFSISAVYRPPPTDTPYQPYIEPATADRVKQYTQGWIRDILVELSSSGRALGFPDSEDGLPSSIIEKYIATLSKDYSTPSINHRTSTLLDIENGYPIEVEVIWGELVRMAKERNVDIPRVEMSYAILVLVQNQILRQRNSKLYRQDTVGYTYQL</sequence>